<dbReference type="Gene3D" id="2.130.10.10">
    <property type="entry name" value="YVTN repeat-like/Quinoprotein amine dehydrogenase"/>
    <property type="match status" value="2"/>
</dbReference>
<feature type="binding site" evidence="10">
    <location>
        <position position="145"/>
    </location>
    <ligand>
        <name>ATP</name>
        <dbReference type="ChEBI" id="CHEBI:30616"/>
    </ligand>
</feature>
<evidence type="ECO:0000256" key="10">
    <source>
        <dbReference type="PROSITE-ProRule" id="PRU10141"/>
    </source>
</evidence>
<dbReference type="Pfam" id="PF00400">
    <property type="entry name" value="WD40"/>
    <property type="match status" value="2"/>
</dbReference>
<keyword evidence="2" id="KW-0723">Serine/threonine-protein kinase</keyword>
<dbReference type="SMART" id="SM00220">
    <property type="entry name" value="S_TKc"/>
    <property type="match status" value="1"/>
</dbReference>
<keyword evidence="4 13" id="KW-0808">Transferase</keyword>
<dbReference type="EMBL" id="CP042997">
    <property type="protein sequence ID" value="QEH37681.1"/>
    <property type="molecule type" value="Genomic_DNA"/>
</dbReference>
<evidence type="ECO:0000256" key="4">
    <source>
        <dbReference type="ARBA" id="ARBA00022679"/>
    </source>
</evidence>
<dbReference type="FunFam" id="1.10.510.10:FF:000021">
    <property type="entry name" value="Serine/threonine protein kinase"/>
    <property type="match status" value="1"/>
</dbReference>
<dbReference type="KEGG" id="agv:OJF2_62720"/>
<organism evidence="13 14">
    <name type="scientific">Aquisphaera giovannonii</name>
    <dbReference type="NCBI Taxonomy" id="406548"/>
    <lineage>
        <taxon>Bacteria</taxon>
        <taxon>Pseudomonadati</taxon>
        <taxon>Planctomycetota</taxon>
        <taxon>Planctomycetia</taxon>
        <taxon>Isosphaerales</taxon>
        <taxon>Isosphaeraceae</taxon>
        <taxon>Aquisphaera</taxon>
    </lineage>
</organism>
<dbReference type="Pfam" id="PF00069">
    <property type="entry name" value="Pkinase"/>
    <property type="match status" value="1"/>
</dbReference>
<dbReference type="GO" id="GO:0004674">
    <property type="term" value="F:protein serine/threonine kinase activity"/>
    <property type="evidence" value="ECO:0007669"/>
    <property type="project" value="UniProtKB-KW"/>
</dbReference>
<feature type="domain" description="Protein kinase" evidence="12">
    <location>
        <begin position="116"/>
        <end position="385"/>
    </location>
</feature>
<dbReference type="SUPFAM" id="SSF50998">
    <property type="entry name" value="Quinoprotein alcohol dehydrogenase-like"/>
    <property type="match status" value="1"/>
</dbReference>
<protein>
    <recommendedName>
        <fullName evidence="1">non-specific serine/threonine protein kinase</fullName>
        <ecNumber evidence="1">2.7.11.1</ecNumber>
    </recommendedName>
</protein>
<evidence type="ECO:0000256" key="7">
    <source>
        <dbReference type="ARBA" id="ARBA00022777"/>
    </source>
</evidence>
<dbReference type="InterPro" id="IPR000719">
    <property type="entry name" value="Prot_kinase_dom"/>
</dbReference>
<dbReference type="PANTHER" id="PTHR43289:SF6">
    <property type="entry name" value="SERINE_THREONINE-PROTEIN KINASE NEKL-3"/>
    <property type="match status" value="1"/>
</dbReference>
<feature type="compositionally biased region" description="Pro residues" evidence="11">
    <location>
        <begin position="566"/>
        <end position="583"/>
    </location>
</feature>
<dbReference type="SMART" id="SM00320">
    <property type="entry name" value="WD40"/>
    <property type="match status" value="4"/>
</dbReference>
<dbReference type="SUPFAM" id="SSF56112">
    <property type="entry name" value="Protein kinase-like (PK-like)"/>
    <property type="match status" value="1"/>
</dbReference>
<dbReference type="PROSITE" id="PS50082">
    <property type="entry name" value="WD_REPEATS_2"/>
    <property type="match status" value="2"/>
</dbReference>
<evidence type="ECO:0000313" key="13">
    <source>
        <dbReference type="EMBL" id="QEH37681.1"/>
    </source>
</evidence>
<keyword evidence="5" id="KW-0677">Repeat</keyword>
<evidence type="ECO:0000313" key="14">
    <source>
        <dbReference type="Proteomes" id="UP000324233"/>
    </source>
</evidence>
<evidence type="ECO:0000256" key="8">
    <source>
        <dbReference type="ARBA" id="ARBA00022840"/>
    </source>
</evidence>
<dbReference type="PROSITE" id="PS50011">
    <property type="entry name" value="PROTEIN_KINASE_DOM"/>
    <property type="match status" value="1"/>
</dbReference>
<dbReference type="GO" id="GO:0005524">
    <property type="term" value="F:ATP binding"/>
    <property type="evidence" value="ECO:0007669"/>
    <property type="project" value="UniProtKB-UniRule"/>
</dbReference>
<dbReference type="PROSITE" id="PS00678">
    <property type="entry name" value="WD_REPEATS_1"/>
    <property type="match status" value="2"/>
</dbReference>
<feature type="compositionally biased region" description="Acidic residues" evidence="11">
    <location>
        <begin position="78"/>
        <end position="89"/>
    </location>
</feature>
<dbReference type="InterPro" id="IPR017441">
    <property type="entry name" value="Protein_kinase_ATP_BS"/>
</dbReference>
<accession>A0A5B9WCK3</accession>
<dbReference type="InterPro" id="IPR001680">
    <property type="entry name" value="WD40_rpt"/>
</dbReference>
<dbReference type="InterPro" id="IPR008271">
    <property type="entry name" value="Ser/Thr_kinase_AS"/>
</dbReference>
<reference evidence="13 14" key="1">
    <citation type="submission" date="2019-08" db="EMBL/GenBank/DDBJ databases">
        <title>Deep-cultivation of Planctomycetes and their phenomic and genomic characterization uncovers novel biology.</title>
        <authorList>
            <person name="Wiegand S."/>
            <person name="Jogler M."/>
            <person name="Boedeker C."/>
            <person name="Pinto D."/>
            <person name="Vollmers J."/>
            <person name="Rivas-Marin E."/>
            <person name="Kohn T."/>
            <person name="Peeters S.H."/>
            <person name="Heuer A."/>
            <person name="Rast P."/>
            <person name="Oberbeckmann S."/>
            <person name="Bunk B."/>
            <person name="Jeske O."/>
            <person name="Meyerdierks A."/>
            <person name="Storesund J.E."/>
            <person name="Kallscheuer N."/>
            <person name="Luecker S."/>
            <person name="Lage O.M."/>
            <person name="Pohl T."/>
            <person name="Merkel B.J."/>
            <person name="Hornburger P."/>
            <person name="Mueller R.-W."/>
            <person name="Bruemmer F."/>
            <person name="Labrenz M."/>
            <person name="Spormann A.M."/>
            <person name="Op den Camp H."/>
            <person name="Overmann J."/>
            <person name="Amann R."/>
            <person name="Jetten M.S.M."/>
            <person name="Mascher T."/>
            <person name="Medema M.H."/>
            <person name="Devos D.P."/>
            <person name="Kaster A.-K."/>
            <person name="Ovreas L."/>
            <person name="Rohde M."/>
            <person name="Galperin M.Y."/>
            <person name="Jogler C."/>
        </authorList>
    </citation>
    <scope>NUCLEOTIDE SEQUENCE [LARGE SCALE GENOMIC DNA]</scope>
    <source>
        <strain evidence="13 14">OJF2</strain>
    </source>
</reference>
<proteinExistence type="predicted"/>
<gene>
    <name evidence="13" type="primary">pknB_38</name>
    <name evidence="13" type="ORF">OJF2_62720</name>
</gene>
<dbReference type="Gene3D" id="1.10.510.10">
    <property type="entry name" value="Transferase(Phosphotransferase) domain 1"/>
    <property type="match status" value="1"/>
</dbReference>
<feature type="compositionally biased region" description="Pro residues" evidence="11">
    <location>
        <begin position="967"/>
        <end position="981"/>
    </location>
</feature>
<dbReference type="InterPro" id="IPR019775">
    <property type="entry name" value="WD40_repeat_CS"/>
</dbReference>
<feature type="region of interest" description="Disordered" evidence="11">
    <location>
        <begin position="548"/>
        <end position="630"/>
    </location>
</feature>
<dbReference type="CDD" id="cd14014">
    <property type="entry name" value="STKc_PknB_like"/>
    <property type="match status" value="1"/>
</dbReference>
<keyword evidence="6 10" id="KW-0547">Nucleotide-binding</keyword>
<dbReference type="PROSITE" id="PS00107">
    <property type="entry name" value="PROTEIN_KINASE_ATP"/>
    <property type="match status" value="1"/>
</dbReference>
<evidence type="ECO:0000256" key="2">
    <source>
        <dbReference type="ARBA" id="ARBA00022527"/>
    </source>
</evidence>
<evidence type="ECO:0000259" key="12">
    <source>
        <dbReference type="PROSITE" id="PS50011"/>
    </source>
</evidence>
<dbReference type="RefSeq" id="WP_148597206.1">
    <property type="nucleotide sequence ID" value="NZ_CP042997.1"/>
</dbReference>
<dbReference type="Proteomes" id="UP000324233">
    <property type="component" value="Chromosome"/>
</dbReference>
<keyword evidence="7 13" id="KW-0418">Kinase</keyword>
<dbReference type="PANTHER" id="PTHR43289">
    <property type="entry name" value="MITOGEN-ACTIVATED PROTEIN KINASE KINASE KINASE 20-RELATED"/>
    <property type="match status" value="1"/>
</dbReference>
<keyword evidence="3 9" id="KW-0853">WD repeat</keyword>
<dbReference type="PROSITE" id="PS50294">
    <property type="entry name" value="WD_REPEATS_REGION"/>
    <property type="match status" value="2"/>
</dbReference>
<dbReference type="AlphaFoldDB" id="A0A5B9WCK3"/>
<dbReference type="EC" id="2.7.11.1" evidence="1"/>
<feature type="region of interest" description="Disordered" evidence="11">
    <location>
        <begin position="959"/>
        <end position="981"/>
    </location>
</feature>
<evidence type="ECO:0000256" key="6">
    <source>
        <dbReference type="ARBA" id="ARBA00022741"/>
    </source>
</evidence>
<evidence type="ECO:0000256" key="9">
    <source>
        <dbReference type="PROSITE-ProRule" id="PRU00221"/>
    </source>
</evidence>
<dbReference type="CDD" id="cd00200">
    <property type="entry name" value="WD40"/>
    <property type="match status" value="1"/>
</dbReference>
<evidence type="ECO:0000256" key="5">
    <source>
        <dbReference type="ARBA" id="ARBA00022737"/>
    </source>
</evidence>
<name>A0A5B9WCK3_9BACT</name>
<sequence>MPDETRPCDERRLRLSLEDRLDDREQAELAAHLEFCGPCRERLERLAAASRYWGEARSLREGGPDAPAHATVRLDFGRDDDEGDRDEGDGPSRAWLRLLDPPDPDRPGMLGRLGDYEIVEVLGQGGMGVVLKARDPSLDRMVAIKLLNPSLAHSANARRRFQREAKAAAAVGHEHIVAIHAVDEFRGLPYLVMQFIPGRSLQERIDATGPMATREVLRIGMQAARALAAAHAQGVVHRDIKPANILLENCVEKVKLTDFGLARAVDDASVTQSGVIAGTPQYMAPEQARGEPVDGRTDLFALGAVLYAMISGRPPFRAPSTMAMLKRVCEDRHRPVREIDPETPDWLATIVDRLLAKEPADRFQTAGEVADLLEQGLAHLQHPAAVARPASASRAPSASPEHLLELELPSSKLHPRRPRHRLALAACLAVAVMASIGVVRAGGLAEAADLVATILRIKTPEGTLVVKVDDPEVKVEVDDETIVIGGAGPQQIRLKTGPHRVVATRNGQPVRDEIISITRGTRKIVAIDFEADEVATTVTTSTPAVRKGRTVEVGPGGMLKVTETKPNPPLAPTLPAPPTPPAHEGPAAPSLPSVPSVPAPPETPSALPSAPSPSPAVPSVPPVPPAAAAPGATSITTITVRHGQGEYVPLVGRALVWSLAYSPDGKRLVIGQQGINGEASPLRTWDVEKRRFADVSVQPDAYRAVAVSSDGGTYEAGTLGGRLELGTLKADAGSIHGASIDSPINDLRYLRDGRNLVIGTWESGAIVTEDAKPTATNRRDYPGRVFAVAVRPVGKQHVAVGGEPGEILIYEVEANRRVATIESLGAPVESLDYSPDGKVLASAGQDRAVRLWDAESGKSLAMLGPFDRAVLGVRFSPDGRLLAASEGEPGAAHDKALPCKVTLWEVATRQKTHELWAHDGSIYALAFSPDGKTLATGSMDQTVKFWDVASGLLRATIVPGETGASSPPVPVPPVPPSPPGR</sequence>
<keyword evidence="8 10" id="KW-0067">ATP-binding</keyword>
<evidence type="ECO:0000256" key="3">
    <source>
        <dbReference type="ARBA" id="ARBA00022574"/>
    </source>
</evidence>
<feature type="compositionally biased region" description="Low complexity" evidence="11">
    <location>
        <begin position="584"/>
        <end position="594"/>
    </location>
</feature>
<dbReference type="InterPro" id="IPR015943">
    <property type="entry name" value="WD40/YVTN_repeat-like_dom_sf"/>
</dbReference>
<feature type="compositionally biased region" description="Pro residues" evidence="11">
    <location>
        <begin position="610"/>
        <end position="627"/>
    </location>
</feature>
<dbReference type="InterPro" id="IPR011009">
    <property type="entry name" value="Kinase-like_dom_sf"/>
</dbReference>
<feature type="region of interest" description="Disordered" evidence="11">
    <location>
        <begin position="58"/>
        <end position="101"/>
    </location>
</feature>
<keyword evidence="14" id="KW-1185">Reference proteome</keyword>
<dbReference type="InterPro" id="IPR011047">
    <property type="entry name" value="Quinoprotein_ADH-like_sf"/>
</dbReference>
<evidence type="ECO:0000256" key="11">
    <source>
        <dbReference type="SAM" id="MobiDB-lite"/>
    </source>
</evidence>
<dbReference type="OrthoDB" id="6111975at2"/>
<dbReference type="Gene3D" id="3.30.200.20">
    <property type="entry name" value="Phosphorylase Kinase, domain 1"/>
    <property type="match status" value="1"/>
</dbReference>
<dbReference type="PROSITE" id="PS00108">
    <property type="entry name" value="PROTEIN_KINASE_ST"/>
    <property type="match status" value="1"/>
</dbReference>
<feature type="repeat" description="WD" evidence="9">
    <location>
        <begin position="821"/>
        <end position="862"/>
    </location>
</feature>
<feature type="repeat" description="WD" evidence="9">
    <location>
        <begin position="915"/>
        <end position="956"/>
    </location>
</feature>
<evidence type="ECO:0000256" key="1">
    <source>
        <dbReference type="ARBA" id="ARBA00012513"/>
    </source>
</evidence>